<dbReference type="InterPro" id="IPR010043">
    <property type="entry name" value="UTase/UR"/>
</dbReference>
<keyword evidence="6" id="KW-0175">Coiled coil</keyword>
<name>A0A0S7YCR3_UNCT6</name>
<evidence type="ECO:0000256" key="3">
    <source>
        <dbReference type="ARBA" id="ARBA00022801"/>
    </source>
</evidence>
<evidence type="ECO:0000256" key="6">
    <source>
        <dbReference type="SAM" id="Coils"/>
    </source>
</evidence>
<dbReference type="Pfam" id="PF08335">
    <property type="entry name" value="GlnD_UR_UTase"/>
    <property type="match status" value="1"/>
</dbReference>
<protein>
    <recommendedName>
        <fullName evidence="7">PII-uridylyltransferase/Glutamine-synthetase adenylyltransferase domain-containing protein</fullName>
    </recommendedName>
</protein>
<keyword evidence="4" id="KW-0460">Magnesium</keyword>
<dbReference type="GO" id="GO:0016787">
    <property type="term" value="F:hydrolase activity"/>
    <property type="evidence" value="ECO:0007669"/>
    <property type="project" value="UniProtKB-KW"/>
</dbReference>
<feature type="coiled-coil region" evidence="6">
    <location>
        <begin position="939"/>
        <end position="966"/>
    </location>
</feature>
<dbReference type="SUPFAM" id="SSF81593">
    <property type="entry name" value="Nucleotidyltransferase substrate binding subunit/domain"/>
    <property type="match status" value="1"/>
</dbReference>
<keyword evidence="1" id="KW-0808">Transferase</keyword>
<organism evidence="8 9">
    <name type="scientific">candidate division TA06 bacterium DG_78</name>
    <dbReference type="NCBI Taxonomy" id="1703772"/>
    <lineage>
        <taxon>Bacteria</taxon>
        <taxon>Bacteria division TA06</taxon>
    </lineage>
</organism>
<evidence type="ECO:0000256" key="4">
    <source>
        <dbReference type="ARBA" id="ARBA00022842"/>
    </source>
</evidence>
<dbReference type="PATRIC" id="fig|1703772.3.peg.2010"/>
<evidence type="ECO:0000256" key="1">
    <source>
        <dbReference type="ARBA" id="ARBA00022679"/>
    </source>
</evidence>
<sequence length="969" mass="113836">MKDFLSNLTERTAEFGNHYRKQLQAVTKYLTPLIERLEEDKRRELVHIIHPSYDFDASLKIIGASGRNTREKLDFLGTYFALQFLLMNRQVIDHLRMDVIDSDTNRFFIYKKFMRDVGDKFRMLTTCYIKELLNIFVDKEECPEFVILGVGTKADQDDIDVGIIDDGSKDRESFNRAIALIGQEMLKFAISFHFHLSEHIGRQHYSASIDEYKMVLDHEIRDFVIINEMLGGAIIIGSEGVFRKYKKEIIDRYFYHQDGDNRYHEGYLRGILGEISSLLARPLSATHINFKEDALRIIKSILSARKTVFNIEKVNCWDIIDDLKTKDTSMYHEYNALERSLTFFEIFRYIYQLLVTQDEEVILEEIPLKNIRRVAKLLGYADIGKCPAEEHIIVHYYEHIQNIRKTIPVLLEDTKKHLKLHSIFVPLFTSDYHGNIVQDFLRKFTFFRGTSFWDDILDDFKTEEFLKRFIDDLNSFQPDRRKKFIKGYVEWVKYDFYSLIQFLTILGKSKTGFPLFKDLNNHLLKTIDKIPEVERNIAYVFYRFPHLINSYLSLIEEDHLNHYLKILNRRIYEEEIASVVGNLKNLIKIHLASSHFFKNLFLKILDKHPESIRLLQEPQRLKEFAGGLYGDISSMRSFKEMKEKLADYYDFEMLRVGISSLQGAPVQVTNTEYTEFSDRFIHTIFDICRQEVDAEYKKRIITEDLLAVFAAGGHAREQAYDDDYDIIVLLNSDDEEILSYCNKIVSKMNSAIIKRGAVPHHRFADYFGRFVIRLKEIEQLLSESRQDIFIEKSQILGARLLVGSHRFEKEFFETVVKPHIFDKKEEYISQMINEIHSRHTADKEHLLPASNIKESSGGLRDIEMMMLIIKAKFNVREPVNSKLFEIVANAQTNLKHDLKNLSEVLHFLKNLRDVYRLTAGATDTIMIEALHSPARIMGYKSAAELYKKFKEKRKEVEEIIKNLIKKLQS</sequence>
<dbReference type="PANTHER" id="PTHR47320">
    <property type="entry name" value="BIFUNCTIONAL URIDYLYLTRANSFERASE/URIDYLYL-REMOVING ENZYME"/>
    <property type="match status" value="1"/>
</dbReference>
<dbReference type="Gene3D" id="3.30.460.10">
    <property type="entry name" value="Beta Polymerase, domain 2"/>
    <property type="match status" value="1"/>
</dbReference>
<keyword evidence="2" id="KW-0548">Nucleotidyltransferase</keyword>
<evidence type="ECO:0000313" key="9">
    <source>
        <dbReference type="Proteomes" id="UP000051012"/>
    </source>
</evidence>
<dbReference type="Proteomes" id="UP000051012">
    <property type="component" value="Unassembled WGS sequence"/>
</dbReference>
<reference evidence="8 9" key="1">
    <citation type="journal article" date="2015" name="Microbiome">
        <title>Genomic resolution of linkages in carbon, nitrogen, and sulfur cycling among widespread estuary sediment bacteria.</title>
        <authorList>
            <person name="Baker B.J."/>
            <person name="Lazar C.S."/>
            <person name="Teske A.P."/>
            <person name="Dick G.J."/>
        </authorList>
    </citation>
    <scope>NUCLEOTIDE SEQUENCE [LARGE SCALE GENOMIC DNA]</scope>
    <source>
        <strain evidence="8">DG_78</strain>
    </source>
</reference>
<evidence type="ECO:0000313" key="8">
    <source>
        <dbReference type="EMBL" id="KPJ72362.1"/>
    </source>
</evidence>
<comment type="caution">
    <text evidence="8">The sequence shown here is derived from an EMBL/GenBank/DDBJ whole genome shotgun (WGS) entry which is preliminary data.</text>
</comment>
<dbReference type="InterPro" id="IPR043519">
    <property type="entry name" value="NT_sf"/>
</dbReference>
<evidence type="ECO:0000256" key="2">
    <source>
        <dbReference type="ARBA" id="ARBA00022695"/>
    </source>
</evidence>
<dbReference type="EMBL" id="LJNI01000079">
    <property type="protein sequence ID" value="KPJ72362.1"/>
    <property type="molecule type" value="Genomic_DNA"/>
</dbReference>
<dbReference type="PANTHER" id="PTHR47320:SF1">
    <property type="entry name" value="BIFUNCTIONAL URIDYLYLTRANSFERASE_URIDYLYL-REMOVING ENZYME"/>
    <property type="match status" value="1"/>
</dbReference>
<gene>
    <name evidence="8" type="ORF">AMJ52_06555</name>
</gene>
<keyword evidence="3" id="KW-0378">Hydrolase</keyword>
<dbReference type="GO" id="GO:0008773">
    <property type="term" value="F:[protein-PII] uridylyltransferase activity"/>
    <property type="evidence" value="ECO:0007669"/>
    <property type="project" value="InterPro"/>
</dbReference>
<dbReference type="InterPro" id="IPR013546">
    <property type="entry name" value="PII_UdlTrfase/GS_AdlTrfase"/>
</dbReference>
<proteinExistence type="predicted"/>
<accession>A0A0S7YCR3</accession>
<feature type="domain" description="PII-uridylyltransferase/Glutamine-synthetase adenylyltransferase" evidence="7">
    <location>
        <begin position="828"/>
        <end position="963"/>
    </location>
</feature>
<dbReference type="Gene3D" id="1.20.120.330">
    <property type="entry name" value="Nucleotidyltransferases domain 2"/>
    <property type="match status" value="1"/>
</dbReference>
<evidence type="ECO:0000259" key="7">
    <source>
        <dbReference type="Pfam" id="PF08335"/>
    </source>
</evidence>
<dbReference type="AlphaFoldDB" id="A0A0S7YCR3"/>
<evidence type="ECO:0000256" key="5">
    <source>
        <dbReference type="ARBA" id="ARBA00023268"/>
    </source>
</evidence>
<keyword evidence="5" id="KW-0511">Multifunctional enzyme</keyword>